<keyword evidence="3" id="KW-1185">Reference proteome</keyword>
<organism evidence="2 3">
    <name type="scientific">Aeoliella mucimassa</name>
    <dbReference type="NCBI Taxonomy" id="2527972"/>
    <lineage>
        <taxon>Bacteria</taxon>
        <taxon>Pseudomonadati</taxon>
        <taxon>Planctomycetota</taxon>
        <taxon>Planctomycetia</taxon>
        <taxon>Pirellulales</taxon>
        <taxon>Lacipirellulaceae</taxon>
        <taxon>Aeoliella</taxon>
    </lineage>
</organism>
<evidence type="ECO:0000313" key="2">
    <source>
        <dbReference type="EMBL" id="QDU58725.1"/>
    </source>
</evidence>
<feature type="region of interest" description="Disordered" evidence="1">
    <location>
        <begin position="251"/>
        <end position="270"/>
    </location>
</feature>
<evidence type="ECO:0000256" key="1">
    <source>
        <dbReference type="SAM" id="MobiDB-lite"/>
    </source>
</evidence>
<protein>
    <submittedName>
        <fullName evidence="2">Uncharacterized protein</fullName>
    </submittedName>
</protein>
<feature type="region of interest" description="Disordered" evidence="1">
    <location>
        <begin position="183"/>
        <end position="245"/>
    </location>
</feature>
<evidence type="ECO:0000313" key="3">
    <source>
        <dbReference type="Proteomes" id="UP000315750"/>
    </source>
</evidence>
<dbReference type="RefSeq" id="WP_197528644.1">
    <property type="nucleotide sequence ID" value="NZ_CP036278.1"/>
</dbReference>
<dbReference type="Gene3D" id="3.40.50.10610">
    <property type="entry name" value="ABC-type transport auxiliary lipoprotein component"/>
    <property type="match status" value="1"/>
</dbReference>
<dbReference type="EMBL" id="CP036278">
    <property type="protein sequence ID" value="QDU58725.1"/>
    <property type="molecule type" value="Genomic_DNA"/>
</dbReference>
<dbReference type="KEGG" id="amuc:Pan181_49650"/>
<gene>
    <name evidence="2" type="ORF">Pan181_49650</name>
</gene>
<feature type="compositionally biased region" description="Acidic residues" evidence="1">
    <location>
        <begin position="226"/>
        <end position="236"/>
    </location>
</feature>
<name>A0A518AVG4_9BACT</name>
<dbReference type="AlphaFoldDB" id="A0A518AVG4"/>
<proteinExistence type="predicted"/>
<sequence>MPVVHNPFPQLSRVAVLPFFNLSNEPTVDGVQFAEAYYAELQAVPGFEVIPVGVVEQTIIDSGINTSDPAEIRRLAQQLGADAIVVGAVTDYSPYYPPRCGLRVEWYAANPGFHEIPAGYGLPWGTPEEEYIPQGVVFEAEMALAREQMKTQSPVCPTAPQPATLPTTDALPLMPQDPGMAIEPYDSDFGSAPMPDYGSTPMKLDDQMDESLPPPDDYNSPTNGFDIEDDDPDDPLEPPVSERPIKVSPAAWRPQQQAAYKVPTSEAGDATTTPRAIVTGTENNFVPALPPEWPDPRGFIPPGPSPVRPTCVTHDGPVMTHTRIFRGSDPEFTTALKAYFDFRDDARFGGWRGYLERSDDFIRFCCHLHINEMLSARGGATETRVVERWSDSR</sequence>
<dbReference type="Proteomes" id="UP000315750">
    <property type="component" value="Chromosome"/>
</dbReference>
<reference evidence="2 3" key="1">
    <citation type="submission" date="2019-02" db="EMBL/GenBank/DDBJ databases">
        <title>Deep-cultivation of Planctomycetes and their phenomic and genomic characterization uncovers novel biology.</title>
        <authorList>
            <person name="Wiegand S."/>
            <person name="Jogler M."/>
            <person name="Boedeker C."/>
            <person name="Pinto D."/>
            <person name="Vollmers J."/>
            <person name="Rivas-Marin E."/>
            <person name="Kohn T."/>
            <person name="Peeters S.H."/>
            <person name="Heuer A."/>
            <person name="Rast P."/>
            <person name="Oberbeckmann S."/>
            <person name="Bunk B."/>
            <person name="Jeske O."/>
            <person name="Meyerdierks A."/>
            <person name="Storesund J.E."/>
            <person name="Kallscheuer N."/>
            <person name="Luecker S."/>
            <person name="Lage O.M."/>
            <person name="Pohl T."/>
            <person name="Merkel B.J."/>
            <person name="Hornburger P."/>
            <person name="Mueller R.-W."/>
            <person name="Bruemmer F."/>
            <person name="Labrenz M."/>
            <person name="Spormann A.M."/>
            <person name="Op den Camp H."/>
            <person name="Overmann J."/>
            <person name="Amann R."/>
            <person name="Jetten M.S.M."/>
            <person name="Mascher T."/>
            <person name="Medema M.H."/>
            <person name="Devos D.P."/>
            <person name="Kaster A.-K."/>
            <person name="Ovreas L."/>
            <person name="Rohde M."/>
            <person name="Galperin M.Y."/>
            <person name="Jogler C."/>
        </authorList>
    </citation>
    <scope>NUCLEOTIDE SEQUENCE [LARGE SCALE GENOMIC DNA]</scope>
    <source>
        <strain evidence="2 3">Pan181</strain>
    </source>
</reference>
<accession>A0A518AVG4</accession>